<feature type="compositionally biased region" description="Acidic residues" evidence="1">
    <location>
        <begin position="176"/>
        <end position="203"/>
    </location>
</feature>
<organism evidence="2 3">
    <name type="scientific">Halteria grandinella</name>
    <dbReference type="NCBI Taxonomy" id="5974"/>
    <lineage>
        <taxon>Eukaryota</taxon>
        <taxon>Sar</taxon>
        <taxon>Alveolata</taxon>
        <taxon>Ciliophora</taxon>
        <taxon>Intramacronucleata</taxon>
        <taxon>Spirotrichea</taxon>
        <taxon>Stichotrichia</taxon>
        <taxon>Sporadotrichida</taxon>
        <taxon>Halteriidae</taxon>
        <taxon>Halteria</taxon>
    </lineage>
</organism>
<proteinExistence type="predicted"/>
<evidence type="ECO:0000256" key="1">
    <source>
        <dbReference type="SAM" id="MobiDB-lite"/>
    </source>
</evidence>
<evidence type="ECO:0000313" key="2">
    <source>
        <dbReference type="EMBL" id="TNV84674.1"/>
    </source>
</evidence>
<keyword evidence="3" id="KW-1185">Reference proteome</keyword>
<feature type="region of interest" description="Disordered" evidence="1">
    <location>
        <begin position="161"/>
        <end position="203"/>
    </location>
</feature>
<accession>A0A8J8P221</accession>
<dbReference type="SUPFAM" id="SSF48452">
    <property type="entry name" value="TPR-like"/>
    <property type="match status" value="1"/>
</dbReference>
<sequence length="203" mass="22890">MKGAEEECERSLEEALKIDADNVDALQTLGNLRLVRARDGEAKVALKRCVKVMLQDPSNLPPIDSRMVTCRLLVELECFKDAIKVLDTIVLDNDEMPEAWYLLAFSYFNLKKYLNAKECCKNVRTQMIKLKMDKDTDPSILELKAGWEEVSKAIAKALGKKDLDSEDEQMKGGAGAEEEAEDDGFETMSEEDISEDEDAQMKE</sequence>
<dbReference type="InterPro" id="IPR011990">
    <property type="entry name" value="TPR-like_helical_dom_sf"/>
</dbReference>
<dbReference type="Proteomes" id="UP000785679">
    <property type="component" value="Unassembled WGS sequence"/>
</dbReference>
<comment type="caution">
    <text evidence="2">The sequence shown here is derived from an EMBL/GenBank/DDBJ whole genome shotgun (WGS) entry which is preliminary data.</text>
</comment>
<dbReference type="Gene3D" id="1.25.40.10">
    <property type="entry name" value="Tetratricopeptide repeat domain"/>
    <property type="match status" value="2"/>
</dbReference>
<protein>
    <submittedName>
        <fullName evidence="2">Uncharacterized protein</fullName>
    </submittedName>
</protein>
<evidence type="ECO:0000313" key="3">
    <source>
        <dbReference type="Proteomes" id="UP000785679"/>
    </source>
</evidence>
<dbReference type="AlphaFoldDB" id="A0A8J8P221"/>
<gene>
    <name evidence="2" type="ORF">FGO68_gene17223</name>
</gene>
<reference evidence="2" key="1">
    <citation type="submission" date="2019-06" db="EMBL/GenBank/DDBJ databases">
        <authorList>
            <person name="Zheng W."/>
        </authorList>
    </citation>
    <scope>NUCLEOTIDE SEQUENCE</scope>
    <source>
        <strain evidence="2">QDHG01</strain>
    </source>
</reference>
<name>A0A8J8P221_HALGN</name>
<dbReference type="OrthoDB" id="1914839at2759"/>
<dbReference type="EMBL" id="RRYP01002531">
    <property type="protein sequence ID" value="TNV84674.1"/>
    <property type="molecule type" value="Genomic_DNA"/>
</dbReference>